<proteinExistence type="predicted"/>
<reference evidence="3" key="1">
    <citation type="submission" date="2015-01" db="EMBL/GenBank/DDBJ databases">
        <authorList>
            <person name="Aksoy S."/>
            <person name="Warren W."/>
            <person name="Wilson R.K."/>
        </authorList>
    </citation>
    <scope>NUCLEOTIDE SEQUENCE [LARGE SCALE GENOMIC DNA]</scope>
    <source>
        <strain evidence="3">IAEA</strain>
    </source>
</reference>
<reference evidence="2" key="2">
    <citation type="submission" date="2020-05" db="UniProtKB">
        <authorList>
            <consortium name="EnsemblMetazoa"/>
        </authorList>
    </citation>
    <scope>IDENTIFICATION</scope>
    <source>
        <strain evidence="2">IAEA</strain>
    </source>
</reference>
<accession>A0A1B0C5R2</accession>
<evidence type="ECO:0000313" key="2">
    <source>
        <dbReference type="EnsemblMetazoa" id="GPPI049883-PA"/>
    </source>
</evidence>
<protein>
    <submittedName>
        <fullName evidence="2">Uncharacterized protein</fullName>
    </submittedName>
</protein>
<dbReference type="VEuPathDB" id="VectorBase:GPPI049883"/>
<dbReference type="EMBL" id="JXJN01026187">
    <property type="status" value="NOT_ANNOTATED_CDS"/>
    <property type="molecule type" value="Genomic_DNA"/>
</dbReference>
<dbReference type="Proteomes" id="UP000092460">
    <property type="component" value="Unassembled WGS sequence"/>
</dbReference>
<dbReference type="EnsemblMetazoa" id="GPPI049883-RA">
    <property type="protein sequence ID" value="GPPI049883-PA"/>
    <property type="gene ID" value="GPPI049883"/>
</dbReference>
<dbReference type="AlphaFoldDB" id="A0A1B0C5R2"/>
<evidence type="ECO:0000256" key="1">
    <source>
        <dbReference type="SAM" id="Coils"/>
    </source>
</evidence>
<name>A0A1B0C5R2_9MUSC</name>
<feature type="coiled-coil region" evidence="1">
    <location>
        <begin position="41"/>
        <end position="68"/>
    </location>
</feature>
<organism evidence="2 3">
    <name type="scientific">Glossina palpalis gambiensis</name>
    <dbReference type="NCBI Taxonomy" id="67801"/>
    <lineage>
        <taxon>Eukaryota</taxon>
        <taxon>Metazoa</taxon>
        <taxon>Ecdysozoa</taxon>
        <taxon>Arthropoda</taxon>
        <taxon>Hexapoda</taxon>
        <taxon>Insecta</taxon>
        <taxon>Pterygota</taxon>
        <taxon>Neoptera</taxon>
        <taxon>Endopterygota</taxon>
        <taxon>Diptera</taxon>
        <taxon>Brachycera</taxon>
        <taxon>Muscomorpha</taxon>
        <taxon>Hippoboscoidea</taxon>
        <taxon>Glossinidae</taxon>
        <taxon>Glossina</taxon>
    </lineage>
</organism>
<keyword evidence="1" id="KW-0175">Coiled coil</keyword>
<sequence length="84" mass="9456">MTDDLTRAPCVGRLDVVRKYLISPDVFMDEDDTSGPSTSAHASLMKQLDRVEAEKEELKRRLAKYEGQEVEPEVESVLPGVETF</sequence>
<keyword evidence="3" id="KW-1185">Reference proteome</keyword>
<evidence type="ECO:0000313" key="3">
    <source>
        <dbReference type="Proteomes" id="UP000092460"/>
    </source>
</evidence>